<dbReference type="AlphaFoldDB" id="A0A6J4T4C8"/>
<evidence type="ECO:0000313" key="1">
    <source>
        <dbReference type="EMBL" id="CAA9513069.1"/>
    </source>
</evidence>
<feature type="non-terminal residue" evidence="1">
    <location>
        <position position="72"/>
    </location>
</feature>
<feature type="non-terminal residue" evidence="1">
    <location>
        <position position="1"/>
    </location>
</feature>
<accession>A0A6J4T4C8</accession>
<reference evidence="1" key="1">
    <citation type="submission" date="2020-02" db="EMBL/GenBank/DDBJ databases">
        <authorList>
            <person name="Meier V. D."/>
        </authorList>
    </citation>
    <scope>NUCLEOTIDE SEQUENCE</scope>
    <source>
        <strain evidence="1">AVDCRST_MAG39</strain>
    </source>
</reference>
<gene>
    <name evidence="1" type="ORF">AVDCRST_MAG39-2146</name>
</gene>
<protein>
    <submittedName>
        <fullName evidence="1">Uncharacterized protein</fullName>
    </submittedName>
</protein>
<organism evidence="1">
    <name type="scientific">uncultured Sphingomonadaceae bacterium</name>
    <dbReference type="NCBI Taxonomy" id="169976"/>
    <lineage>
        <taxon>Bacteria</taxon>
        <taxon>Pseudomonadati</taxon>
        <taxon>Pseudomonadota</taxon>
        <taxon>Alphaproteobacteria</taxon>
        <taxon>Sphingomonadales</taxon>
        <taxon>Sphingomonadaceae</taxon>
        <taxon>environmental samples</taxon>
    </lineage>
</organism>
<name>A0A6J4T4C8_9SPHN</name>
<sequence>GPWRPCLRLNGRLGHIRQRGSRALPRGRAGRCGKLGARPQLGAVFRADGACLLPRTQLGAVRHRLSRDQCRL</sequence>
<proteinExistence type="predicted"/>
<dbReference type="EMBL" id="CADCVW010000089">
    <property type="protein sequence ID" value="CAA9513069.1"/>
    <property type="molecule type" value="Genomic_DNA"/>
</dbReference>